<evidence type="ECO:0000313" key="2">
    <source>
        <dbReference type="Proteomes" id="UP001295684"/>
    </source>
</evidence>
<protein>
    <submittedName>
        <fullName evidence="1">Uncharacterized protein</fullName>
    </submittedName>
</protein>
<proteinExistence type="predicted"/>
<organism evidence="1 2">
    <name type="scientific">Euplotes crassus</name>
    <dbReference type="NCBI Taxonomy" id="5936"/>
    <lineage>
        <taxon>Eukaryota</taxon>
        <taxon>Sar</taxon>
        <taxon>Alveolata</taxon>
        <taxon>Ciliophora</taxon>
        <taxon>Intramacronucleata</taxon>
        <taxon>Spirotrichea</taxon>
        <taxon>Hypotrichia</taxon>
        <taxon>Euplotida</taxon>
        <taxon>Euplotidae</taxon>
        <taxon>Moneuplotes</taxon>
    </lineage>
</organism>
<keyword evidence="2" id="KW-1185">Reference proteome</keyword>
<dbReference type="AlphaFoldDB" id="A0AAD1U8H2"/>
<comment type="caution">
    <text evidence="1">The sequence shown here is derived from an EMBL/GenBank/DDBJ whole genome shotgun (WGS) entry which is preliminary data.</text>
</comment>
<reference evidence="1" key="1">
    <citation type="submission" date="2023-07" db="EMBL/GenBank/DDBJ databases">
        <authorList>
            <consortium name="AG Swart"/>
            <person name="Singh M."/>
            <person name="Singh A."/>
            <person name="Seah K."/>
            <person name="Emmerich C."/>
        </authorList>
    </citation>
    <scope>NUCLEOTIDE SEQUENCE</scope>
    <source>
        <strain evidence="1">DP1</strain>
    </source>
</reference>
<name>A0AAD1U8H2_EUPCR</name>
<dbReference type="EMBL" id="CAMPGE010005461">
    <property type="protein sequence ID" value="CAI2364315.1"/>
    <property type="molecule type" value="Genomic_DNA"/>
</dbReference>
<dbReference type="Proteomes" id="UP001295684">
    <property type="component" value="Unassembled WGS sequence"/>
</dbReference>
<accession>A0AAD1U8H2</accession>
<evidence type="ECO:0000313" key="1">
    <source>
        <dbReference type="EMBL" id="CAI2364315.1"/>
    </source>
</evidence>
<sequence>MPSLYMSTSLMASSSLTVVSQEPSASGKIGFVMISSLTSSRYFGPECCMWSPARLNWFCSGFLHGSAYTLLRLFAFEVFAHFR</sequence>
<gene>
    <name evidence="1" type="ORF">ECRASSUSDP1_LOCUS5658</name>
</gene>